<keyword evidence="3" id="KW-1185">Reference proteome</keyword>
<dbReference type="AlphaFoldDB" id="A0A2N1JBK7"/>
<dbReference type="EMBL" id="KZ454990">
    <property type="protein sequence ID" value="PKI83934.1"/>
    <property type="molecule type" value="Genomic_DNA"/>
</dbReference>
<gene>
    <name evidence="2" type="ORF">MVES_001876</name>
</gene>
<organism evidence="2 3">
    <name type="scientific">Malassezia vespertilionis</name>
    <dbReference type="NCBI Taxonomy" id="2020962"/>
    <lineage>
        <taxon>Eukaryota</taxon>
        <taxon>Fungi</taxon>
        <taxon>Dikarya</taxon>
        <taxon>Basidiomycota</taxon>
        <taxon>Ustilaginomycotina</taxon>
        <taxon>Malasseziomycetes</taxon>
        <taxon>Malasseziales</taxon>
        <taxon>Malasseziaceae</taxon>
        <taxon>Malassezia</taxon>
    </lineage>
</organism>
<evidence type="ECO:0000313" key="2">
    <source>
        <dbReference type="EMBL" id="PKI83934.1"/>
    </source>
</evidence>
<feature type="compositionally biased region" description="Low complexity" evidence="1">
    <location>
        <begin position="560"/>
        <end position="570"/>
    </location>
</feature>
<feature type="region of interest" description="Disordered" evidence="1">
    <location>
        <begin position="415"/>
        <end position="436"/>
    </location>
</feature>
<dbReference type="Proteomes" id="UP000232875">
    <property type="component" value="Unassembled WGS sequence"/>
</dbReference>
<dbReference type="STRING" id="2020962.A0A2N1JBK7"/>
<feature type="compositionally biased region" description="Polar residues" evidence="1">
    <location>
        <begin position="591"/>
        <end position="610"/>
    </location>
</feature>
<evidence type="ECO:0000313" key="3">
    <source>
        <dbReference type="Proteomes" id="UP000232875"/>
    </source>
</evidence>
<evidence type="ECO:0000256" key="1">
    <source>
        <dbReference type="SAM" id="MobiDB-lite"/>
    </source>
</evidence>
<sequence>MVGASSAPPYLACDTIPGNQPYLPVSCDIFELVIQQDATSFQAGYLGLGGHFASVIGDVATKFDASMCTTGFTKWYAFLALTISTIWLHVVEWVRYPYVQQIELYTANAVIWQRAEGDTGNVPALLPFQFRLTDDLPQCIHTPESGLTYTLYARLHHRAGRDLHTSTVIHPTRYTIPGREALLPYADNDVESNGAARRWKTVEHDYRYSLYPVFWSTNDPIIAHFWLERSVIRKTERVVLQVHIPPPHERAVVDESLQLKSVETALVRVTQSHPAKQVHPDARILAQVLANHTNDRSSGSTSADANPSAPIVHETLVAHGGKSCRFHSQRPIHLSFALRAVPYVGSSAAFDLASTEHGIEGHGTCETITQDTTLHSVHFVLIVRVVLLDAHDVHHDIVTGQLIRILPGPAGLDTDASVAPGERKHPVPGASSAHGKAAVTSDEMVSFFTDYPEYDGYNDAMEESGGRATSLTTDLDTSTPFQEVMMHDPSHVHFVSTHMDGPPPSMHEHVLDARLCDDLGDNPSYAAQLATANLEQPPGFDEANEPLQEYGLEMTPMDYTAPPAEEPPTALDGHSSTNASTLPPPYADASNVPTPAASPTQADGLPTYSTQLPLFFPPSYEA</sequence>
<name>A0A2N1JBK7_9BASI</name>
<feature type="region of interest" description="Disordered" evidence="1">
    <location>
        <begin position="557"/>
        <end position="610"/>
    </location>
</feature>
<protein>
    <submittedName>
        <fullName evidence="2">Uncharacterized protein</fullName>
    </submittedName>
</protein>
<dbReference type="OrthoDB" id="3357813at2759"/>
<reference evidence="2 3" key="1">
    <citation type="submission" date="2017-10" db="EMBL/GenBank/DDBJ databases">
        <title>A novel species of cold-tolerant Malassezia isolated from bats.</title>
        <authorList>
            <person name="Lorch J.M."/>
            <person name="Palmer J.M."/>
            <person name="Vanderwolf K.J."/>
            <person name="Schmidt K.Z."/>
            <person name="Verant M.L."/>
            <person name="Weller T.J."/>
            <person name="Blehert D.S."/>
        </authorList>
    </citation>
    <scope>NUCLEOTIDE SEQUENCE [LARGE SCALE GENOMIC DNA]</scope>
    <source>
        <strain evidence="2 3">NWHC:44797-103</strain>
    </source>
</reference>
<proteinExistence type="predicted"/>
<accession>A0A2N1JBK7</accession>